<evidence type="ECO:0000256" key="7">
    <source>
        <dbReference type="ARBA" id="ARBA00023136"/>
    </source>
</evidence>
<dbReference type="InterPro" id="IPR013525">
    <property type="entry name" value="ABC2_TM"/>
</dbReference>
<gene>
    <name evidence="11" type="ORF">HDU87_005917</name>
</gene>
<evidence type="ECO:0000313" key="12">
    <source>
        <dbReference type="Proteomes" id="UP001212152"/>
    </source>
</evidence>
<protein>
    <recommendedName>
        <fullName evidence="10">ABC transporter domain-containing protein</fullName>
    </recommendedName>
</protein>
<sequence>MTGFFQVRRWSMRKRNVKYRKRLDVKEAQKEDATMKQTDSQSPEDLAFDDTETLDDTRIETPVPSVAGGIRRFDIQFDNLGLTLPDGVEIMKGVSGTLSAGRLCAVMGPSGAGKTTFVSLLTNKVKRSEGTVRINGNVEELSTYRKLIGFVPQEDIMLRELTVRDILMHSALMRLPVEWSIQRKKGLVLDTIAFLGLEHVMNSVVGDEVERGISGGQRKRVNIGMELVAAPSVLFLDEPTSGLDSATSFEVCKLLHTIAREQSMTIASIIHSPSPPCFEQFDDLLLLGKGGRIVYFGPRAEASAYFASIGFENKQEASPSDFYMDIATGRVPCAFLKAFKPSMLFACWEYKMQGSDPALGLKTRFIVQRKKTMIQRLEKKSPFLALGASIVLAWGQYWSDVSQEMWHTARQVFAQDPIRSTPNLLAVFWLCYKRACSQLYRSRSGFWFDQMVHLLCGIFISVATLDNDYVGLFPQTMCEIAPASLQAGIGCGKPGDALAVSGMFISLGILFAGVTVGGATFGRERVVFWRDVASGMPAVPYFFAKWIADIPRMLIANVMFTCALVLLLPFHSDLASIFLLVQMLYFAAFSLGYFLSSLLEPSAVPLATTGFVLLWAMLFGGVTPDLWKVNREAAFAPFRWIWSISAPRWTIEAWYIKESQARPWRELHEDDLSHDYNRDNYGKALGSVAYIAIGWGLMALIALKLVNRGKQK</sequence>
<keyword evidence="7 9" id="KW-0472">Membrane</keyword>
<dbReference type="GO" id="GO:0005524">
    <property type="term" value="F:ATP binding"/>
    <property type="evidence" value="ECO:0007669"/>
    <property type="project" value="UniProtKB-KW"/>
</dbReference>
<keyword evidence="3 9" id="KW-0812">Transmembrane</keyword>
<feature type="domain" description="ABC transporter" evidence="10">
    <location>
        <begin position="75"/>
        <end position="315"/>
    </location>
</feature>
<evidence type="ECO:0000256" key="5">
    <source>
        <dbReference type="ARBA" id="ARBA00022840"/>
    </source>
</evidence>
<evidence type="ECO:0000313" key="11">
    <source>
        <dbReference type="EMBL" id="KAJ3183801.1"/>
    </source>
</evidence>
<dbReference type="Proteomes" id="UP001212152">
    <property type="component" value="Unassembled WGS sequence"/>
</dbReference>
<dbReference type="PANTHER" id="PTHR48041:SF91">
    <property type="entry name" value="ABC TRANSPORTER G FAMILY MEMBER 28"/>
    <property type="match status" value="1"/>
</dbReference>
<feature type="transmembrane region" description="Helical" evidence="9">
    <location>
        <begin position="603"/>
        <end position="622"/>
    </location>
</feature>
<dbReference type="FunFam" id="3.40.50.300:FF:000367">
    <property type="entry name" value="ABC transporter G family member 24"/>
    <property type="match status" value="1"/>
</dbReference>
<keyword evidence="5" id="KW-0067">ATP-binding</keyword>
<name>A0AAD5TQ46_9FUNG</name>
<dbReference type="InterPro" id="IPR003439">
    <property type="entry name" value="ABC_transporter-like_ATP-bd"/>
</dbReference>
<dbReference type="InterPro" id="IPR017871">
    <property type="entry name" value="ABC_transporter-like_CS"/>
</dbReference>
<evidence type="ECO:0000256" key="8">
    <source>
        <dbReference type="SAM" id="MobiDB-lite"/>
    </source>
</evidence>
<evidence type="ECO:0000259" key="10">
    <source>
        <dbReference type="PROSITE" id="PS50893"/>
    </source>
</evidence>
<comment type="subcellular location">
    <subcellularLocation>
        <location evidence="1">Membrane</location>
        <topology evidence="1">Multi-pass membrane protein</topology>
    </subcellularLocation>
</comment>
<proteinExistence type="predicted"/>
<dbReference type="AlphaFoldDB" id="A0AAD5TQ46"/>
<dbReference type="GO" id="GO:0016887">
    <property type="term" value="F:ATP hydrolysis activity"/>
    <property type="evidence" value="ECO:0007669"/>
    <property type="project" value="InterPro"/>
</dbReference>
<accession>A0AAD5TQ46</accession>
<feature type="transmembrane region" description="Helical" evidence="9">
    <location>
        <begin position="577"/>
        <end position="596"/>
    </location>
</feature>
<dbReference type="InterPro" id="IPR027417">
    <property type="entry name" value="P-loop_NTPase"/>
</dbReference>
<dbReference type="InterPro" id="IPR050352">
    <property type="entry name" value="ABCG_transporters"/>
</dbReference>
<feature type="transmembrane region" description="Helical" evidence="9">
    <location>
        <begin position="554"/>
        <end position="571"/>
    </location>
</feature>
<evidence type="ECO:0000256" key="9">
    <source>
        <dbReference type="SAM" id="Phobius"/>
    </source>
</evidence>
<dbReference type="SUPFAM" id="SSF52540">
    <property type="entry name" value="P-loop containing nucleoside triphosphate hydrolases"/>
    <property type="match status" value="1"/>
</dbReference>
<reference evidence="11" key="1">
    <citation type="submission" date="2020-05" db="EMBL/GenBank/DDBJ databases">
        <title>Phylogenomic resolution of chytrid fungi.</title>
        <authorList>
            <person name="Stajich J.E."/>
            <person name="Amses K."/>
            <person name="Simmons R."/>
            <person name="Seto K."/>
            <person name="Myers J."/>
            <person name="Bonds A."/>
            <person name="Quandt C.A."/>
            <person name="Barry K."/>
            <person name="Liu P."/>
            <person name="Grigoriev I."/>
            <person name="Longcore J.E."/>
            <person name="James T.Y."/>
        </authorList>
    </citation>
    <scope>NUCLEOTIDE SEQUENCE</scope>
    <source>
        <strain evidence="11">JEL0379</strain>
    </source>
</reference>
<dbReference type="Pfam" id="PF00005">
    <property type="entry name" value="ABC_tran"/>
    <property type="match status" value="1"/>
</dbReference>
<dbReference type="InterPro" id="IPR003593">
    <property type="entry name" value="AAA+_ATPase"/>
</dbReference>
<evidence type="ECO:0000256" key="6">
    <source>
        <dbReference type="ARBA" id="ARBA00022989"/>
    </source>
</evidence>
<feature type="transmembrane region" description="Helical" evidence="9">
    <location>
        <begin position="503"/>
        <end position="521"/>
    </location>
</feature>
<organism evidence="11 12">
    <name type="scientific">Geranomyces variabilis</name>
    <dbReference type="NCBI Taxonomy" id="109894"/>
    <lineage>
        <taxon>Eukaryota</taxon>
        <taxon>Fungi</taxon>
        <taxon>Fungi incertae sedis</taxon>
        <taxon>Chytridiomycota</taxon>
        <taxon>Chytridiomycota incertae sedis</taxon>
        <taxon>Chytridiomycetes</taxon>
        <taxon>Spizellomycetales</taxon>
        <taxon>Powellomycetaceae</taxon>
        <taxon>Geranomyces</taxon>
    </lineage>
</organism>
<keyword evidence="12" id="KW-1185">Reference proteome</keyword>
<dbReference type="GO" id="GO:0140359">
    <property type="term" value="F:ABC-type transporter activity"/>
    <property type="evidence" value="ECO:0007669"/>
    <property type="project" value="InterPro"/>
</dbReference>
<dbReference type="GO" id="GO:0016020">
    <property type="term" value="C:membrane"/>
    <property type="evidence" value="ECO:0007669"/>
    <property type="project" value="UniProtKB-SubCell"/>
</dbReference>
<keyword evidence="2" id="KW-0813">Transport</keyword>
<evidence type="ECO:0000256" key="4">
    <source>
        <dbReference type="ARBA" id="ARBA00022741"/>
    </source>
</evidence>
<evidence type="ECO:0000256" key="3">
    <source>
        <dbReference type="ARBA" id="ARBA00022692"/>
    </source>
</evidence>
<evidence type="ECO:0000256" key="1">
    <source>
        <dbReference type="ARBA" id="ARBA00004141"/>
    </source>
</evidence>
<dbReference type="PROSITE" id="PS00211">
    <property type="entry name" value="ABC_TRANSPORTER_1"/>
    <property type="match status" value="1"/>
</dbReference>
<keyword evidence="4" id="KW-0547">Nucleotide-binding</keyword>
<feature type="transmembrane region" description="Helical" evidence="9">
    <location>
        <begin position="684"/>
        <end position="706"/>
    </location>
</feature>
<dbReference type="SMART" id="SM00382">
    <property type="entry name" value="AAA"/>
    <property type="match status" value="1"/>
</dbReference>
<evidence type="ECO:0000256" key="2">
    <source>
        <dbReference type="ARBA" id="ARBA00022448"/>
    </source>
</evidence>
<comment type="caution">
    <text evidence="11">The sequence shown here is derived from an EMBL/GenBank/DDBJ whole genome shotgun (WGS) entry which is preliminary data.</text>
</comment>
<dbReference type="EMBL" id="JADGJQ010000005">
    <property type="protein sequence ID" value="KAJ3183801.1"/>
    <property type="molecule type" value="Genomic_DNA"/>
</dbReference>
<dbReference type="PANTHER" id="PTHR48041">
    <property type="entry name" value="ABC TRANSPORTER G FAMILY MEMBER 28"/>
    <property type="match status" value="1"/>
</dbReference>
<keyword evidence="6 9" id="KW-1133">Transmembrane helix</keyword>
<dbReference type="PROSITE" id="PS50893">
    <property type="entry name" value="ABC_TRANSPORTER_2"/>
    <property type="match status" value="1"/>
</dbReference>
<dbReference type="Gene3D" id="3.40.50.300">
    <property type="entry name" value="P-loop containing nucleotide triphosphate hydrolases"/>
    <property type="match status" value="1"/>
</dbReference>
<dbReference type="Pfam" id="PF01061">
    <property type="entry name" value="ABC2_membrane"/>
    <property type="match status" value="1"/>
</dbReference>
<feature type="region of interest" description="Disordered" evidence="8">
    <location>
        <begin position="28"/>
        <end position="47"/>
    </location>
</feature>